<feature type="compositionally biased region" description="Basic and acidic residues" evidence="1">
    <location>
        <begin position="41"/>
        <end position="66"/>
    </location>
</feature>
<dbReference type="Pfam" id="PF11241">
    <property type="entry name" value="DUF3043"/>
    <property type="match status" value="1"/>
</dbReference>
<keyword evidence="2" id="KW-1133">Transmembrane helix</keyword>
<keyword evidence="2" id="KW-0812">Transmembrane</keyword>
<protein>
    <submittedName>
        <fullName evidence="5">Unannotated protein</fullName>
    </submittedName>
</protein>
<dbReference type="EMBL" id="CAFBPP010000011">
    <property type="protein sequence ID" value="CAB5014449.1"/>
    <property type="molecule type" value="Genomic_DNA"/>
</dbReference>
<keyword evidence="2" id="KW-0472">Membrane</keyword>
<dbReference type="EMBL" id="CAFAAC010000040">
    <property type="protein sequence ID" value="CAB4787958.1"/>
    <property type="molecule type" value="Genomic_DNA"/>
</dbReference>
<evidence type="ECO:0000313" key="4">
    <source>
        <dbReference type="EMBL" id="CAB4900079.1"/>
    </source>
</evidence>
<reference evidence="5" key="1">
    <citation type="submission" date="2020-05" db="EMBL/GenBank/DDBJ databases">
        <authorList>
            <person name="Chiriac C."/>
            <person name="Salcher M."/>
            <person name="Ghai R."/>
            <person name="Kavagutti S V."/>
        </authorList>
    </citation>
    <scope>NUCLEOTIDE SEQUENCE</scope>
</reference>
<feature type="region of interest" description="Disordered" evidence="1">
    <location>
        <begin position="1"/>
        <end position="66"/>
    </location>
</feature>
<proteinExistence type="predicted"/>
<accession>A0A6J7MXW6</accession>
<sequence>MTSKKKTTKATEKDPAVKGKATPKRKDAEAKLVVNSLAPAKNKEERRKQKELQRSSRRESREAFMRGDESALTVRDRGPARRFVRDFVDARRSVAEYLLPALLVIVLLANVKPLTLVISNLPPVLFVVAIVEGFILSRRIKKEVTARFPNESTKGLGFYAWSRSTMIRRMRAPRPSKKPGDKLS</sequence>
<feature type="transmembrane region" description="Helical" evidence="2">
    <location>
        <begin position="94"/>
        <end position="111"/>
    </location>
</feature>
<name>A0A6J7MXW6_9ZZZZ</name>
<dbReference type="EMBL" id="CAFBOP010000013">
    <property type="protein sequence ID" value="CAB4983229.1"/>
    <property type="molecule type" value="Genomic_DNA"/>
</dbReference>
<evidence type="ECO:0000256" key="1">
    <source>
        <dbReference type="SAM" id="MobiDB-lite"/>
    </source>
</evidence>
<gene>
    <name evidence="3" type="ORF">UFOPK2967_00728</name>
    <name evidence="4" type="ORF">UFOPK3587_00424</name>
    <name evidence="5" type="ORF">UFOPK3984_00519</name>
    <name evidence="6" type="ORF">UFOPK4114_00447</name>
</gene>
<evidence type="ECO:0000256" key="2">
    <source>
        <dbReference type="SAM" id="Phobius"/>
    </source>
</evidence>
<dbReference type="EMBL" id="CAFBMN010000012">
    <property type="protein sequence ID" value="CAB4900079.1"/>
    <property type="molecule type" value="Genomic_DNA"/>
</dbReference>
<feature type="transmembrane region" description="Helical" evidence="2">
    <location>
        <begin position="117"/>
        <end position="137"/>
    </location>
</feature>
<evidence type="ECO:0000313" key="3">
    <source>
        <dbReference type="EMBL" id="CAB4787958.1"/>
    </source>
</evidence>
<organism evidence="5">
    <name type="scientific">freshwater metagenome</name>
    <dbReference type="NCBI Taxonomy" id="449393"/>
    <lineage>
        <taxon>unclassified sequences</taxon>
        <taxon>metagenomes</taxon>
        <taxon>ecological metagenomes</taxon>
    </lineage>
</organism>
<evidence type="ECO:0000313" key="5">
    <source>
        <dbReference type="EMBL" id="CAB4983229.1"/>
    </source>
</evidence>
<evidence type="ECO:0000313" key="6">
    <source>
        <dbReference type="EMBL" id="CAB5014449.1"/>
    </source>
</evidence>
<dbReference type="InterPro" id="IPR021403">
    <property type="entry name" value="DUF3043"/>
</dbReference>
<dbReference type="AlphaFoldDB" id="A0A6J7MXW6"/>